<dbReference type="InterPro" id="IPR014712">
    <property type="entry name" value="ANTH_dom_sf"/>
</dbReference>
<feature type="domain" description="ENTH" evidence="3">
    <location>
        <begin position="1"/>
        <end position="126"/>
    </location>
</feature>
<dbReference type="GO" id="GO:0000149">
    <property type="term" value="F:SNARE binding"/>
    <property type="evidence" value="ECO:0007669"/>
    <property type="project" value="TreeGrafter"/>
</dbReference>
<feature type="region of interest" description="Disordered" evidence="2">
    <location>
        <begin position="370"/>
        <end position="432"/>
    </location>
</feature>
<dbReference type="Pfam" id="PF07651">
    <property type="entry name" value="ANTH"/>
    <property type="match status" value="1"/>
</dbReference>
<feature type="compositionally biased region" description="Low complexity" evidence="2">
    <location>
        <begin position="395"/>
        <end position="404"/>
    </location>
</feature>
<evidence type="ECO:0000313" key="4">
    <source>
        <dbReference type="EMBL" id="QLL30289.1"/>
    </source>
</evidence>
<dbReference type="AlphaFoldDB" id="A0A7G3Z9V3"/>
<gene>
    <name evidence="4" type="ORF">HG536_0A01060</name>
</gene>
<dbReference type="Gene3D" id="1.20.58.150">
    <property type="entry name" value="ANTH domain"/>
    <property type="match status" value="1"/>
</dbReference>
<dbReference type="PANTHER" id="PTHR22951:SF5">
    <property type="entry name" value="PHOSPHATIDYLINOSITOL-BINDING CLATHRIN ASSEMBLY PROTEIN LAP"/>
    <property type="match status" value="1"/>
</dbReference>
<dbReference type="GO" id="GO:0006900">
    <property type="term" value="P:vesicle budding from membrane"/>
    <property type="evidence" value="ECO:0007669"/>
    <property type="project" value="TreeGrafter"/>
</dbReference>
<protein>
    <recommendedName>
        <fullName evidence="3">ENTH domain-containing protein</fullName>
    </recommendedName>
</protein>
<keyword evidence="5" id="KW-1185">Reference proteome</keyword>
<dbReference type="GeneID" id="59323386"/>
<dbReference type="GO" id="GO:0032050">
    <property type="term" value="F:clathrin heavy chain binding"/>
    <property type="evidence" value="ECO:0007669"/>
    <property type="project" value="TreeGrafter"/>
</dbReference>
<dbReference type="SMART" id="SM00273">
    <property type="entry name" value="ENTH"/>
    <property type="match status" value="1"/>
</dbReference>
<dbReference type="GO" id="GO:0030136">
    <property type="term" value="C:clathrin-coated vesicle"/>
    <property type="evidence" value="ECO:0007669"/>
    <property type="project" value="InterPro"/>
</dbReference>
<dbReference type="InterPro" id="IPR045192">
    <property type="entry name" value="AP180-like"/>
</dbReference>
<dbReference type="OrthoDB" id="44015at2759"/>
<reference evidence="4 5" key="1">
    <citation type="submission" date="2020-06" db="EMBL/GenBank/DDBJ databases">
        <title>The yeast mating-type switching endonuclease HO is a domesticated member of an unorthodox homing genetic element family.</title>
        <authorList>
            <person name="Coughlan A.Y."/>
            <person name="Lombardi L."/>
            <person name="Braun-Galleani S."/>
            <person name="Martos A.R."/>
            <person name="Galeote V."/>
            <person name="Bigey F."/>
            <person name="Dequin S."/>
            <person name="Byrne K.P."/>
            <person name="Wolfe K.H."/>
        </authorList>
    </citation>
    <scope>NUCLEOTIDE SEQUENCE [LARGE SCALE GENOMIC DNA]</scope>
    <source>
        <strain evidence="4 5">CBS764</strain>
    </source>
</reference>
<dbReference type="RefSeq" id="XP_037136964.1">
    <property type="nucleotide sequence ID" value="XM_037281069.1"/>
</dbReference>
<dbReference type="Gene3D" id="1.25.40.90">
    <property type="match status" value="1"/>
</dbReference>
<keyword evidence="1" id="KW-0175">Coiled coil</keyword>
<accession>A0A7G3Z9V3</accession>
<dbReference type="SUPFAM" id="SSF89009">
    <property type="entry name" value="GAT-like domain"/>
    <property type="match status" value="1"/>
</dbReference>
<feature type="compositionally biased region" description="Polar residues" evidence="2">
    <location>
        <begin position="370"/>
        <end position="388"/>
    </location>
</feature>
<evidence type="ECO:0000256" key="1">
    <source>
        <dbReference type="SAM" id="Coils"/>
    </source>
</evidence>
<dbReference type="InterPro" id="IPR008942">
    <property type="entry name" value="ENTH_VHS"/>
</dbReference>
<dbReference type="PANTHER" id="PTHR22951">
    <property type="entry name" value="CLATHRIN ASSEMBLY PROTEIN"/>
    <property type="match status" value="1"/>
</dbReference>
<dbReference type="InterPro" id="IPR013809">
    <property type="entry name" value="ENTH"/>
</dbReference>
<dbReference type="KEGG" id="tgb:HG536_0A01060"/>
<organism evidence="4 5">
    <name type="scientific">Torulaspora globosa</name>
    <dbReference type="NCBI Taxonomy" id="48254"/>
    <lineage>
        <taxon>Eukaryota</taxon>
        <taxon>Fungi</taxon>
        <taxon>Dikarya</taxon>
        <taxon>Ascomycota</taxon>
        <taxon>Saccharomycotina</taxon>
        <taxon>Saccharomycetes</taxon>
        <taxon>Saccharomycetales</taxon>
        <taxon>Saccharomycetaceae</taxon>
        <taxon>Torulaspora</taxon>
    </lineage>
</organism>
<dbReference type="InterPro" id="IPR011417">
    <property type="entry name" value="ANTH_dom"/>
</dbReference>
<feature type="compositionally biased region" description="Low complexity" evidence="2">
    <location>
        <begin position="412"/>
        <end position="422"/>
    </location>
</feature>
<feature type="coiled-coil region" evidence="1">
    <location>
        <begin position="280"/>
        <end position="307"/>
    </location>
</feature>
<dbReference type="EMBL" id="CP059246">
    <property type="protein sequence ID" value="QLL30289.1"/>
    <property type="molecule type" value="Genomic_DNA"/>
</dbReference>
<dbReference type="PROSITE" id="PS50942">
    <property type="entry name" value="ENTH"/>
    <property type="match status" value="1"/>
</dbReference>
<dbReference type="CDD" id="cd16988">
    <property type="entry name" value="ANTH_N_YAP180"/>
    <property type="match status" value="1"/>
</dbReference>
<dbReference type="GO" id="GO:0005545">
    <property type="term" value="F:1-phosphatidylinositol binding"/>
    <property type="evidence" value="ECO:0007669"/>
    <property type="project" value="InterPro"/>
</dbReference>
<dbReference type="GO" id="GO:0072583">
    <property type="term" value="P:clathrin-dependent endocytosis"/>
    <property type="evidence" value="ECO:0007669"/>
    <property type="project" value="InterPro"/>
</dbReference>
<dbReference type="GO" id="GO:0048268">
    <property type="term" value="P:clathrin coat assembly"/>
    <property type="evidence" value="ECO:0007669"/>
    <property type="project" value="InterPro"/>
</dbReference>
<dbReference type="GO" id="GO:0005546">
    <property type="term" value="F:phosphatidylinositol-4,5-bisphosphate binding"/>
    <property type="evidence" value="ECO:0007669"/>
    <property type="project" value="TreeGrafter"/>
</dbReference>
<dbReference type="Proteomes" id="UP000515788">
    <property type="component" value="Chromosome 1"/>
</dbReference>
<name>A0A7G3Z9V3_9SACH</name>
<proteinExistence type="predicted"/>
<dbReference type="GO" id="GO:0005905">
    <property type="term" value="C:clathrin-coated pit"/>
    <property type="evidence" value="ECO:0007669"/>
    <property type="project" value="TreeGrafter"/>
</dbReference>
<evidence type="ECO:0000256" key="2">
    <source>
        <dbReference type="SAM" id="MobiDB-lite"/>
    </source>
</evidence>
<dbReference type="SUPFAM" id="SSF48464">
    <property type="entry name" value="ENTH/VHS domain"/>
    <property type="match status" value="1"/>
</dbReference>
<sequence length="500" mass="56560">MTTYMKLVKGATKIKMAPPKQKYIEPIILGTADPGEFREVVRALETRISDTAWTVVYKTLIVVHLMIREGDRNVAIRYFSTHLSFFELSEIERAGRWASADLRALERYDRYLLTRCEEFEATGVDYVREGYSGLKSVAGSGGVRRALDHVGSLETQIQALIRNRYSQADLSNELLLCGFRLLVQDLLSLYKCLNEGIITLLEAFFELTRADAQRTLELYKAFVGLTDDVVKYLKSGKAVGMKIPVIKHITTKLIRSLEEHLREDEKTHITFSKDAPESGTSIAQKKLEQIRKQKKLLEQQLQNQQLLVSPTVQQQPYNPFGAQQADTFTFEQQPTGNPFLNANGVPQQATGFYSTNQVTPAFTGAGFGGYSNTQNLHPSRTGSNNPFTAETPHDLLNPFTQPNLPQQPQPQPQIQNPFQQPQPLMPSQTAPSLVPASNFDTTAYNQLGMVQQGTGYNPFQLQQIQQQQLQAQQQMQIQQQHHQQQQQQQMYNQNPNLIDI</sequence>
<evidence type="ECO:0000313" key="5">
    <source>
        <dbReference type="Proteomes" id="UP000515788"/>
    </source>
</evidence>
<evidence type="ECO:0000259" key="3">
    <source>
        <dbReference type="PROSITE" id="PS50942"/>
    </source>
</evidence>